<feature type="domain" description="NAD(P)-binding" evidence="1">
    <location>
        <begin position="7"/>
        <end position="153"/>
    </location>
</feature>
<protein>
    <submittedName>
        <fullName evidence="2">NADH dehydrogenase</fullName>
    </submittedName>
</protein>
<organism evidence="2">
    <name type="scientific">Aquifex pyrophilus</name>
    <dbReference type="NCBI Taxonomy" id="2714"/>
    <lineage>
        <taxon>Bacteria</taxon>
        <taxon>Pseudomonadati</taxon>
        <taxon>Aquificota</taxon>
        <taxon>Aquificia</taxon>
        <taxon>Aquificales</taxon>
        <taxon>Aquificaceae</taxon>
        <taxon>Aquifex</taxon>
    </lineage>
</organism>
<dbReference type="PANTHER" id="PTHR12126">
    <property type="entry name" value="NADH-UBIQUINONE OXIDOREDUCTASE 39 KDA SUBUNIT-RELATED"/>
    <property type="match status" value="1"/>
</dbReference>
<evidence type="ECO:0000259" key="1">
    <source>
        <dbReference type="Pfam" id="PF13460"/>
    </source>
</evidence>
<dbReference type="InterPro" id="IPR016040">
    <property type="entry name" value="NAD(P)-bd_dom"/>
</dbReference>
<dbReference type="GO" id="GO:0044877">
    <property type="term" value="F:protein-containing complex binding"/>
    <property type="evidence" value="ECO:0007669"/>
    <property type="project" value="TreeGrafter"/>
</dbReference>
<proteinExistence type="predicted"/>
<dbReference type="InterPro" id="IPR051207">
    <property type="entry name" value="ComplexI_NDUFA9_subunit"/>
</dbReference>
<dbReference type="AlphaFoldDB" id="Q8GLK2"/>
<dbReference type="EMBL" id="AY135660">
    <property type="protein sequence ID" value="AAN12295.1"/>
    <property type="molecule type" value="Genomic_DNA"/>
</dbReference>
<name>Q8GLK2_AQUPY</name>
<accession>Q8GLK2</accession>
<sequence length="314" mass="36315">MKVFITGSTGFVGRHITRKLLEEGHEVVAGVRSLEKLRNLFGDSVRGIKLDFENRKEVFYVLNREKPDAVIHLIGILYELPSKGITFFKVHYLYTKYLVEASKNAGVRKFLFMSALGTHDLAPSWYHQTKKWAEKEVINSGLNYTIFRPSIILGPEQKLFYDMNKITKLLPVVALPDFGKYPFQPVDVRDVACAYAEALKNPETDRKIYELCGTKVVSFKELLSDIFSHWKRKVLMIPLPKSLMYIPAYILEKILEPPPFSRDQLRMMWKPNVCGALEDEAVKEGIKAICKRNPISYEESIKWSLEQFDIIFNR</sequence>
<dbReference type="InterPro" id="IPR036291">
    <property type="entry name" value="NAD(P)-bd_dom_sf"/>
</dbReference>
<dbReference type="PANTHER" id="PTHR12126:SF11">
    <property type="entry name" value="NADH DEHYDROGENASE [UBIQUINONE] 1 ALPHA SUBCOMPLEX SUBUNIT 9, MITOCHONDRIAL"/>
    <property type="match status" value="1"/>
</dbReference>
<gene>
    <name evidence="2" type="primary">nuo</name>
</gene>
<dbReference type="Gene3D" id="3.40.50.720">
    <property type="entry name" value="NAD(P)-binding Rossmann-like Domain"/>
    <property type="match status" value="1"/>
</dbReference>
<dbReference type="Pfam" id="PF13460">
    <property type="entry name" value="NAD_binding_10"/>
    <property type="match status" value="1"/>
</dbReference>
<reference evidence="2" key="1">
    <citation type="journal article" date="2004" name="J. Biol. Chem.">
        <title>A reciprocal single mutation affects the metal requirement of 3-deoxy-D-manno-2-octulosonate-8-phosphate (KDO8P) synthases from Aquifex pyrophilus and Escherichia coli.</title>
        <authorList>
            <person name="Shulami S."/>
            <person name="Furdui C."/>
            <person name="Adir N."/>
            <person name="Shoham Y."/>
            <person name="Anderson K.S."/>
            <person name="Baasov T."/>
        </authorList>
    </citation>
    <scope>NUCLEOTIDE SEQUENCE</scope>
</reference>
<dbReference type="FunFam" id="3.40.50.720:FF:000702">
    <property type="entry name" value="NADH dehydrogenase (Ubiquinone)"/>
    <property type="match status" value="1"/>
</dbReference>
<evidence type="ECO:0000313" key="2">
    <source>
        <dbReference type="EMBL" id="AAN12295.1"/>
    </source>
</evidence>
<dbReference type="SUPFAM" id="SSF51735">
    <property type="entry name" value="NAD(P)-binding Rossmann-fold domains"/>
    <property type="match status" value="1"/>
</dbReference>